<comment type="caution">
    <text evidence="15">The sequence shown here is derived from an EMBL/GenBank/DDBJ whole genome shotgun (WGS) entry which is preliminary data.</text>
</comment>
<evidence type="ECO:0000256" key="7">
    <source>
        <dbReference type="ARBA" id="ARBA00022989"/>
    </source>
</evidence>
<keyword evidence="7 13" id="KW-1133">Transmembrane helix</keyword>
<keyword evidence="3" id="KW-0813">Transport</keyword>
<keyword evidence="11" id="KW-0739">Sodium transport</keyword>
<feature type="transmembrane region" description="Helical" evidence="13">
    <location>
        <begin position="58"/>
        <end position="79"/>
    </location>
</feature>
<dbReference type="RefSeq" id="WP_311344301.1">
    <property type="nucleotide sequence ID" value="NZ_JAVREI010000002.1"/>
</dbReference>
<evidence type="ECO:0000259" key="14">
    <source>
        <dbReference type="Pfam" id="PF00999"/>
    </source>
</evidence>
<sequence>MELPRLLLEGSVLLMVAVVLEPVARRVGIPLSVILVVVGFVASAAGLAPQIAQLEGEAFEQVVIFLFLPLLVFAAALGIDLRAFVRNLGAILALAVPAFLVSAVLVGVTLHWALGTALVVAFLFGALISATDPVAVVAVFREVGVPRRLLTLVEGESLLNDGVAIVLFAVLVDAALGGSVGVAAGMVEFVVVFGGGAGFGIVLGCAASLALPWLGRLPAVGLSLAVAYGSFVLADVVLGFSGVMATAAAGMVLAGYAPSRASAEVREMWEQTWEALDYVANALLFLLIGLVIGPSGLLDDLGPIVLAAAVVLVARALAVVPVVWLLERLAHIPRLGWRNEAVLIWGGLRGGVALALALALPEELAERELLVTLTGGVVLATLLLNATTIRWLVARLGLATPSLADRYLVAIARVSATESAQREMTDLGLGADPRTSERFAEMVRSARQEVADLDVDPGQEYRIVVGRGLHVERRTYQLLSDEGLLPPAVTRTLLHEVDDEIDDLSLHGEDYRLGTTRRSRSGRAEQVGRRLLGRLPGPAGSDPGELAYAEATARRLAARRTSEALDVFDHLPSVRQETVDEARRTFAAWEQRAIAELDEIDARSEPDAARLRARQVETLADAAAGRALAELVDSGLLPEQALRTTGTAQADRPTEV</sequence>
<feature type="region of interest" description="Disordered" evidence="12">
    <location>
        <begin position="516"/>
        <end position="543"/>
    </location>
</feature>
<keyword evidence="8" id="KW-0915">Sodium</keyword>
<evidence type="ECO:0000256" key="1">
    <source>
        <dbReference type="ARBA" id="ARBA00004651"/>
    </source>
</evidence>
<feature type="transmembrane region" description="Helical" evidence="13">
    <location>
        <begin position="162"/>
        <end position="183"/>
    </location>
</feature>
<evidence type="ECO:0000256" key="5">
    <source>
        <dbReference type="ARBA" id="ARBA00022475"/>
    </source>
</evidence>
<feature type="transmembrane region" description="Helical" evidence="13">
    <location>
        <begin position="372"/>
        <end position="393"/>
    </location>
</feature>
<evidence type="ECO:0000256" key="8">
    <source>
        <dbReference type="ARBA" id="ARBA00023053"/>
    </source>
</evidence>
<dbReference type="Gene3D" id="6.10.140.1330">
    <property type="match status" value="1"/>
</dbReference>
<keyword evidence="16" id="KW-1185">Reference proteome</keyword>
<organism evidence="15 16">
    <name type="scientific">Blastococcus goldschmidtiae</name>
    <dbReference type="NCBI Taxonomy" id="3075546"/>
    <lineage>
        <taxon>Bacteria</taxon>
        <taxon>Bacillati</taxon>
        <taxon>Actinomycetota</taxon>
        <taxon>Actinomycetes</taxon>
        <taxon>Geodermatophilales</taxon>
        <taxon>Geodermatophilaceae</taxon>
        <taxon>Blastococcus</taxon>
    </lineage>
</organism>
<feature type="domain" description="Cation/H+ exchanger transmembrane" evidence="14">
    <location>
        <begin position="16"/>
        <end position="394"/>
    </location>
</feature>
<evidence type="ECO:0000313" key="15">
    <source>
        <dbReference type="EMBL" id="MDT0275479.1"/>
    </source>
</evidence>
<feature type="transmembrane region" description="Helical" evidence="13">
    <location>
        <begin position="240"/>
        <end position="257"/>
    </location>
</feature>
<keyword evidence="10 13" id="KW-0472">Membrane</keyword>
<feature type="transmembrane region" description="Helical" evidence="13">
    <location>
        <begin position="189"/>
        <end position="210"/>
    </location>
</feature>
<name>A0ABU2K5K8_9ACTN</name>
<dbReference type="PANTHER" id="PTHR10110">
    <property type="entry name" value="SODIUM/HYDROGEN EXCHANGER"/>
    <property type="match status" value="1"/>
</dbReference>
<evidence type="ECO:0000256" key="4">
    <source>
        <dbReference type="ARBA" id="ARBA00022449"/>
    </source>
</evidence>
<dbReference type="Proteomes" id="UP001183222">
    <property type="component" value="Unassembled WGS sequence"/>
</dbReference>
<evidence type="ECO:0000256" key="2">
    <source>
        <dbReference type="ARBA" id="ARBA00007367"/>
    </source>
</evidence>
<evidence type="ECO:0000256" key="6">
    <source>
        <dbReference type="ARBA" id="ARBA00022692"/>
    </source>
</evidence>
<feature type="transmembrane region" description="Helical" evidence="13">
    <location>
        <begin position="31"/>
        <end position="52"/>
    </location>
</feature>
<reference evidence="16" key="1">
    <citation type="submission" date="2023-07" db="EMBL/GenBank/DDBJ databases">
        <title>30 novel species of actinomycetes from the DSMZ collection.</title>
        <authorList>
            <person name="Nouioui I."/>
        </authorList>
    </citation>
    <scope>NUCLEOTIDE SEQUENCE [LARGE SCALE GENOMIC DNA]</scope>
    <source>
        <strain evidence="16">DSM 46792</strain>
    </source>
</reference>
<dbReference type="InterPro" id="IPR006153">
    <property type="entry name" value="Cation/H_exchanger_TM"/>
</dbReference>
<keyword evidence="4" id="KW-0050">Antiport</keyword>
<evidence type="ECO:0000256" key="9">
    <source>
        <dbReference type="ARBA" id="ARBA00023065"/>
    </source>
</evidence>
<comment type="similarity">
    <text evidence="2">Belongs to the monovalent cation:proton antiporter 1 (CPA1) transporter (TC 2.A.36) family.</text>
</comment>
<feature type="transmembrane region" description="Helical" evidence="13">
    <location>
        <begin position="304"/>
        <end position="326"/>
    </location>
</feature>
<evidence type="ECO:0000256" key="11">
    <source>
        <dbReference type="ARBA" id="ARBA00023201"/>
    </source>
</evidence>
<feature type="transmembrane region" description="Helical" evidence="13">
    <location>
        <begin position="120"/>
        <end position="141"/>
    </location>
</feature>
<keyword evidence="9" id="KW-0406">Ion transport</keyword>
<comment type="subcellular location">
    <subcellularLocation>
        <location evidence="1">Cell membrane</location>
        <topology evidence="1">Multi-pass membrane protein</topology>
    </subcellularLocation>
</comment>
<feature type="transmembrane region" description="Helical" evidence="13">
    <location>
        <begin position="278"/>
        <end position="298"/>
    </location>
</feature>
<gene>
    <name evidence="15" type="ORF">RM425_06140</name>
</gene>
<evidence type="ECO:0000256" key="13">
    <source>
        <dbReference type="SAM" id="Phobius"/>
    </source>
</evidence>
<keyword evidence="6 13" id="KW-0812">Transmembrane</keyword>
<evidence type="ECO:0000256" key="12">
    <source>
        <dbReference type="SAM" id="MobiDB-lite"/>
    </source>
</evidence>
<evidence type="ECO:0000256" key="10">
    <source>
        <dbReference type="ARBA" id="ARBA00023136"/>
    </source>
</evidence>
<dbReference type="PANTHER" id="PTHR10110:SF195">
    <property type="entry name" value="NA(+)_H(+) ANTIPORTER NHAS2"/>
    <property type="match status" value="1"/>
</dbReference>
<protein>
    <submittedName>
        <fullName evidence="15">Sodium:proton antiporter</fullName>
    </submittedName>
</protein>
<proteinExistence type="inferred from homology"/>
<dbReference type="Pfam" id="PF00999">
    <property type="entry name" value="Na_H_Exchanger"/>
    <property type="match status" value="1"/>
</dbReference>
<dbReference type="InterPro" id="IPR018422">
    <property type="entry name" value="Cation/H_exchanger_CPA1"/>
</dbReference>
<evidence type="ECO:0000256" key="3">
    <source>
        <dbReference type="ARBA" id="ARBA00022448"/>
    </source>
</evidence>
<feature type="transmembrane region" description="Helical" evidence="13">
    <location>
        <begin position="342"/>
        <end position="360"/>
    </location>
</feature>
<evidence type="ECO:0000313" key="16">
    <source>
        <dbReference type="Proteomes" id="UP001183222"/>
    </source>
</evidence>
<dbReference type="EMBL" id="JAVREI010000002">
    <property type="protein sequence ID" value="MDT0275479.1"/>
    <property type="molecule type" value="Genomic_DNA"/>
</dbReference>
<keyword evidence="5" id="KW-1003">Cell membrane</keyword>
<accession>A0ABU2K5K8</accession>
<feature type="transmembrane region" description="Helical" evidence="13">
    <location>
        <begin position="91"/>
        <end position="114"/>
    </location>
</feature>